<geneLocation type="plasmid" evidence="4">
    <name>pbeh2</name>
</geneLocation>
<feature type="coiled-coil region" evidence="1">
    <location>
        <begin position="123"/>
        <end position="164"/>
    </location>
</feature>
<evidence type="ECO:0000259" key="2">
    <source>
        <dbReference type="Pfam" id="PF13152"/>
    </source>
</evidence>
<keyword evidence="3" id="KW-0614">Plasmid</keyword>
<name>A0A2S1LZL6_9BACI</name>
<organism evidence="3 4">
    <name type="scientific">Priestia filamentosa</name>
    <dbReference type="NCBI Taxonomy" id="1402861"/>
    <lineage>
        <taxon>Bacteria</taxon>
        <taxon>Bacillati</taxon>
        <taxon>Bacillota</taxon>
        <taxon>Bacilli</taxon>
        <taxon>Bacillales</taxon>
        <taxon>Bacillaceae</taxon>
        <taxon>Priestia</taxon>
    </lineage>
</organism>
<evidence type="ECO:0000313" key="4">
    <source>
        <dbReference type="Proteomes" id="UP000036202"/>
    </source>
</evidence>
<gene>
    <name evidence="3" type="ORF">BEH_25070</name>
</gene>
<evidence type="ECO:0000256" key="1">
    <source>
        <dbReference type="SAM" id="Coils"/>
    </source>
</evidence>
<keyword evidence="4" id="KW-1185">Reference proteome</keyword>
<dbReference type="AlphaFoldDB" id="A0A2S1LZL6"/>
<protein>
    <recommendedName>
        <fullName evidence="2">DUF3967 domain-containing protein</fullName>
    </recommendedName>
</protein>
<dbReference type="EMBL" id="CP015324">
    <property type="protein sequence ID" value="AWG44262.1"/>
    <property type="molecule type" value="Genomic_DNA"/>
</dbReference>
<dbReference type="OrthoDB" id="2467384at2"/>
<reference evidence="3 4" key="1">
    <citation type="journal article" date="2015" name="PLoS ONE">
        <title>Genome Sequence of Bacillus endophyticus and Analysis of Its Companion Mechanism in the Ketogulonigenium vulgare-Bacillus Strain Consortium.</title>
        <authorList>
            <person name="Jia N."/>
            <person name="Du J."/>
            <person name="Ding M.Z."/>
            <person name="Gao F."/>
            <person name="Yuan Y.J."/>
        </authorList>
    </citation>
    <scope>NUCLEOTIDE SEQUENCE [LARGE SCALE GENOMIC DNA]</scope>
    <source>
        <strain evidence="3 4">Hbe603</strain>
        <plasmid evidence="4">pbeh2</plasmid>
    </source>
</reference>
<dbReference type="RefSeq" id="WP_063592736.1">
    <property type="nucleotide sequence ID" value="NZ_CP015324.1"/>
</dbReference>
<sequence>MNIARIDGEQIPEQANEVVYPGGEVSRNSGITRSSLTKNCIALGNKGYGFIRGANNSKALTSKDTLPIQGMKELIQDKSMIMETSVNVVLSLLPENERHLRGFSPQEQNHIAVPVVSNHLKYSEDISNKLDSMEKELEDLKIQNELLQNQNIQLKQTMDKSLNNRDENFSSLIHEVQETKRIIPSSQEKKKGFFKKVMFFSPSI</sequence>
<dbReference type="Pfam" id="PF13152">
    <property type="entry name" value="DUF3967"/>
    <property type="match status" value="1"/>
</dbReference>
<evidence type="ECO:0000313" key="3">
    <source>
        <dbReference type="EMBL" id="AWG44262.1"/>
    </source>
</evidence>
<keyword evidence="1" id="KW-0175">Coiled coil</keyword>
<dbReference type="Proteomes" id="UP000036202">
    <property type="component" value="Plasmid pbeh2"/>
</dbReference>
<proteinExistence type="predicted"/>
<feature type="domain" description="DUF3967" evidence="2">
    <location>
        <begin position="162"/>
        <end position="190"/>
    </location>
</feature>
<accession>A0A2S1LZL6</accession>
<dbReference type="InterPro" id="IPR025052">
    <property type="entry name" value="DUF3967"/>
</dbReference>
<dbReference type="KEGG" id="beo:BEH_25070"/>